<evidence type="ECO:0000313" key="3">
    <source>
        <dbReference type="Proteomes" id="UP000091918"/>
    </source>
</evidence>
<evidence type="ECO:0000256" key="1">
    <source>
        <dbReference type="SAM" id="MobiDB-lite"/>
    </source>
</evidence>
<dbReference type="EMBL" id="LGUA01002389">
    <property type="protein sequence ID" value="OAX77531.1"/>
    <property type="molecule type" value="Genomic_DNA"/>
</dbReference>
<protein>
    <recommendedName>
        <fullName evidence="4">DUF2406 domain-containing protein</fullName>
    </recommendedName>
</protein>
<dbReference type="Proteomes" id="UP000091918">
    <property type="component" value="Unassembled WGS sequence"/>
</dbReference>
<dbReference type="PANTHER" id="PTHR28186:SF1">
    <property type="entry name" value="MEIOTICALLY UP-REGULATED GENE 9 PROTEIN"/>
    <property type="match status" value="1"/>
</dbReference>
<accession>A0A1B7NL17</accession>
<dbReference type="OrthoDB" id="5330253at2759"/>
<feature type="compositionally biased region" description="Basic and acidic residues" evidence="1">
    <location>
        <begin position="38"/>
        <end position="57"/>
    </location>
</feature>
<dbReference type="PANTHER" id="PTHR28186">
    <property type="entry name" value="MEIOTICALLY UP-REGULATED GENE 9 PROTEIN"/>
    <property type="match status" value="1"/>
</dbReference>
<evidence type="ECO:0000313" key="2">
    <source>
        <dbReference type="EMBL" id="OAX77531.1"/>
    </source>
</evidence>
<sequence>MAVPGQESPKRSRVLSFTGSSNKSEKTRKSSGSHHKKSLSETHQEKEANRPHTHADPTRAMQELQPSAVALQKSNLESLRAIQHKDIYGNPITDPDLSNPTRYRFERPLDTIRSFEAAIDGSYMHRRVSYSRQDESANGGYSRRSSYYGDRGGGPSSHRNGGYNEQANYSAHRPVPSRPDSYAESHAGGYNNGTYPPRGARHGGRMASDPHLQGYNNNNSYSHHPHHPQQHQQHQPPQYPPGGDSYASATYGSTPDVAATYTHPEQNQLQQPPTAEVNGFNGFGGVPDLDYPISPTGNENGYYQDPAHNAYGNQGYGPPTNDVGGVGGGGGVGFGNKSPAVARKPVASFSTTSLPHSPAPAAATAAPEKRRSFFKRFK</sequence>
<evidence type="ECO:0008006" key="4">
    <source>
        <dbReference type="Google" id="ProtNLM"/>
    </source>
</evidence>
<feature type="region of interest" description="Disordered" evidence="1">
    <location>
        <begin position="1"/>
        <end position="67"/>
    </location>
</feature>
<dbReference type="AlphaFoldDB" id="A0A1B7NL17"/>
<reference evidence="2 3" key="1">
    <citation type="submission" date="2015-07" db="EMBL/GenBank/DDBJ databases">
        <title>Emmonsia species relationships and genome sequence.</title>
        <authorList>
            <person name="Cuomo C.A."/>
            <person name="Schwartz I.S."/>
            <person name="Kenyon C."/>
            <person name="de Hoog G.S."/>
            <person name="Govender N.P."/>
            <person name="Botha A."/>
            <person name="Moreno L."/>
            <person name="de Vries M."/>
            <person name="Munoz J.F."/>
            <person name="Stielow J.B."/>
        </authorList>
    </citation>
    <scope>NUCLEOTIDE SEQUENCE [LARGE SCALE GENOMIC DNA]</scope>
    <source>
        <strain evidence="2 3">CBS 136260</strain>
    </source>
</reference>
<comment type="caution">
    <text evidence="2">The sequence shown here is derived from an EMBL/GenBank/DDBJ whole genome shotgun (WGS) entry which is preliminary data.</text>
</comment>
<feature type="compositionally biased region" description="Low complexity" evidence="1">
    <location>
        <begin position="139"/>
        <end position="149"/>
    </location>
</feature>
<feature type="region of interest" description="Disordered" evidence="1">
    <location>
        <begin position="347"/>
        <end position="378"/>
    </location>
</feature>
<name>A0A1B7NL17_9EURO</name>
<dbReference type="Pfam" id="PF10295">
    <property type="entry name" value="DUF2406"/>
    <property type="match status" value="1"/>
</dbReference>
<gene>
    <name evidence="2" type="ORF">ACJ72_08169</name>
</gene>
<proteinExistence type="predicted"/>
<dbReference type="InterPro" id="IPR018809">
    <property type="entry name" value="DUF2406"/>
</dbReference>
<organism evidence="2 3">
    <name type="scientific">Emergomyces africanus</name>
    <dbReference type="NCBI Taxonomy" id="1955775"/>
    <lineage>
        <taxon>Eukaryota</taxon>
        <taxon>Fungi</taxon>
        <taxon>Dikarya</taxon>
        <taxon>Ascomycota</taxon>
        <taxon>Pezizomycotina</taxon>
        <taxon>Eurotiomycetes</taxon>
        <taxon>Eurotiomycetidae</taxon>
        <taxon>Onygenales</taxon>
        <taxon>Ajellomycetaceae</taxon>
        <taxon>Emergomyces</taxon>
    </lineage>
</organism>
<keyword evidence="3" id="KW-1185">Reference proteome</keyword>
<feature type="region of interest" description="Disordered" evidence="1">
    <location>
        <begin position="130"/>
        <end position="258"/>
    </location>
</feature>
<feature type="compositionally biased region" description="Low complexity" evidence="1">
    <location>
        <begin position="350"/>
        <end position="366"/>
    </location>
</feature>